<organism evidence="2 3">
    <name type="scientific">Zopfia rhizophila CBS 207.26</name>
    <dbReference type="NCBI Taxonomy" id="1314779"/>
    <lineage>
        <taxon>Eukaryota</taxon>
        <taxon>Fungi</taxon>
        <taxon>Dikarya</taxon>
        <taxon>Ascomycota</taxon>
        <taxon>Pezizomycotina</taxon>
        <taxon>Dothideomycetes</taxon>
        <taxon>Dothideomycetes incertae sedis</taxon>
        <taxon>Zopfiaceae</taxon>
        <taxon>Zopfia</taxon>
    </lineage>
</organism>
<feature type="coiled-coil region" evidence="1">
    <location>
        <begin position="13"/>
        <end position="40"/>
    </location>
</feature>
<evidence type="ECO:0000313" key="2">
    <source>
        <dbReference type="EMBL" id="KAF2179115.1"/>
    </source>
</evidence>
<evidence type="ECO:0000256" key="1">
    <source>
        <dbReference type="SAM" id="Coils"/>
    </source>
</evidence>
<dbReference type="Proteomes" id="UP000800200">
    <property type="component" value="Unassembled WGS sequence"/>
</dbReference>
<evidence type="ECO:0000313" key="3">
    <source>
        <dbReference type="Proteomes" id="UP000800200"/>
    </source>
</evidence>
<protein>
    <submittedName>
        <fullName evidence="2">Uncharacterized protein</fullName>
    </submittedName>
</protein>
<gene>
    <name evidence="2" type="ORF">K469DRAFT_674816</name>
</gene>
<reference evidence="2" key="1">
    <citation type="journal article" date="2020" name="Stud. Mycol.">
        <title>101 Dothideomycetes genomes: a test case for predicting lifestyles and emergence of pathogens.</title>
        <authorList>
            <person name="Haridas S."/>
            <person name="Albert R."/>
            <person name="Binder M."/>
            <person name="Bloem J."/>
            <person name="Labutti K."/>
            <person name="Salamov A."/>
            <person name="Andreopoulos B."/>
            <person name="Baker S."/>
            <person name="Barry K."/>
            <person name="Bills G."/>
            <person name="Bluhm B."/>
            <person name="Cannon C."/>
            <person name="Castanera R."/>
            <person name="Culley D."/>
            <person name="Daum C."/>
            <person name="Ezra D."/>
            <person name="Gonzalez J."/>
            <person name="Henrissat B."/>
            <person name="Kuo A."/>
            <person name="Liang C."/>
            <person name="Lipzen A."/>
            <person name="Lutzoni F."/>
            <person name="Magnuson J."/>
            <person name="Mondo S."/>
            <person name="Nolan M."/>
            <person name="Ohm R."/>
            <person name="Pangilinan J."/>
            <person name="Park H.-J."/>
            <person name="Ramirez L."/>
            <person name="Alfaro M."/>
            <person name="Sun H."/>
            <person name="Tritt A."/>
            <person name="Yoshinaga Y."/>
            <person name="Zwiers L.-H."/>
            <person name="Turgeon B."/>
            <person name="Goodwin S."/>
            <person name="Spatafora J."/>
            <person name="Crous P."/>
            <person name="Grigoriev I."/>
        </authorList>
    </citation>
    <scope>NUCLEOTIDE SEQUENCE</scope>
    <source>
        <strain evidence="2">CBS 207.26</strain>
    </source>
</reference>
<proteinExistence type="predicted"/>
<name>A0A6A6DIX9_9PEZI</name>
<accession>A0A6A6DIX9</accession>
<keyword evidence="3" id="KW-1185">Reference proteome</keyword>
<dbReference type="AlphaFoldDB" id="A0A6A6DIX9"/>
<dbReference type="OrthoDB" id="2364174at2759"/>
<dbReference type="EMBL" id="ML994670">
    <property type="protein sequence ID" value="KAF2179115.1"/>
    <property type="molecule type" value="Genomic_DNA"/>
</dbReference>
<sequence>MPTVIPSAQKLPLAVRKNVRDEYENKKADFEEELSSILGKPWKIDINPNAIWVYTEEGGCGRTSLDSCLSSYVSGAIDNIKSFIDEHHDLGKDEINTVCAAHTLTFEFDESGKIHYSGCDIHNGRLRMLFQEKYLGYNVHYALQKLEDALSAATPDAALSYTARHSIAEYWDAKLPELKEMIVKQLNNPAIKIDPNWEEVYAALKASKSVQENWPEWEKTLGRVMMTYFNDGFAYQLHCNKFESDDMLQEGFAEAVHKGEVKFRVVKKLIKDSYCEPVVEDGVLYLQTIPEEWTTNCYYIASNIVDVL</sequence>
<keyword evidence="1" id="KW-0175">Coiled coil</keyword>